<dbReference type="AlphaFoldDB" id="A0AAC9RNA2"/>
<accession>A0AAC9RNA2</accession>
<evidence type="ECO:0000256" key="1">
    <source>
        <dbReference type="SAM" id="Phobius"/>
    </source>
</evidence>
<sequence length="451" mass="50673">MKEDQLIQLLNSLDDDLVEKEIDRLLEGVEIDMDAINKKAHQKLNNNDKKIKGKKRLLYVAAVCLFLLSITTIYANDISQAIKSFLNKTPIYSTIVDGEAYYLKESYPLNDNITIESIMVSEGNLEMEIVTELNFDDEVAPINIIAKDNSSTVYSVGGYGSFSEDNNKHFLSFMNETEKNYNITPFKEFTLNIAGNSYEISLEKAKSLDLNSKIYASNVTAKGLEGVNIGAKILEEREKLGIQLVASFEDEKLKLLKFGKPKEIKTSSTFENRGEDGLFSSGTSLVTDDLYVFDEIGNEYKLEIPENSKGHPVSIFETNAPKNKALTLKLPAITTFYEETVASLSFGIPNEGEVTLNQEIDLRIQKAIVKNVRRISPTSAEVKFQLNTGTNENINIRSFDLYSPDVKKMTSEFNGDDATMILEFTEGLTDINFEISYPQFVMNGNWSIDIK</sequence>
<evidence type="ECO:0000313" key="2">
    <source>
        <dbReference type="EMBL" id="ARE88824.1"/>
    </source>
</evidence>
<feature type="transmembrane region" description="Helical" evidence="1">
    <location>
        <begin position="57"/>
        <end position="75"/>
    </location>
</feature>
<dbReference type="RefSeq" id="WP_081562146.1">
    <property type="nucleotide sequence ID" value="NZ_CP020559.1"/>
</dbReference>
<dbReference type="EMBL" id="CP020559">
    <property type="protein sequence ID" value="ARE88824.1"/>
    <property type="molecule type" value="Genomic_DNA"/>
</dbReference>
<keyword evidence="1" id="KW-1133">Transmembrane helix</keyword>
<gene>
    <name evidence="2" type="ORF">CLFO_32300</name>
</gene>
<evidence type="ECO:0008006" key="4">
    <source>
        <dbReference type="Google" id="ProtNLM"/>
    </source>
</evidence>
<proteinExistence type="predicted"/>
<dbReference type="Proteomes" id="UP000192478">
    <property type="component" value="Chromosome"/>
</dbReference>
<protein>
    <recommendedName>
        <fullName evidence="4">DUF4179 domain-containing protein</fullName>
    </recommendedName>
</protein>
<name>A0AAC9RNA2_9CLOT</name>
<keyword evidence="1" id="KW-0472">Membrane</keyword>
<organism evidence="2 3">
    <name type="scientific">Clostridium formicaceticum</name>
    <dbReference type="NCBI Taxonomy" id="1497"/>
    <lineage>
        <taxon>Bacteria</taxon>
        <taxon>Bacillati</taxon>
        <taxon>Bacillota</taxon>
        <taxon>Clostridia</taxon>
        <taxon>Eubacteriales</taxon>
        <taxon>Clostridiaceae</taxon>
        <taxon>Clostridium</taxon>
    </lineage>
</organism>
<evidence type="ECO:0000313" key="3">
    <source>
        <dbReference type="Proteomes" id="UP000192478"/>
    </source>
</evidence>
<keyword evidence="1" id="KW-0812">Transmembrane</keyword>
<reference evidence="2 3" key="1">
    <citation type="submission" date="2017-03" db="EMBL/GenBank/DDBJ databases">
        <title>Complete sequence of Clostridium formicaceticum DSM 92.</title>
        <authorList>
            <person name="Poehlein A."/>
            <person name="Karl M."/>
            <person name="Bengelsdorf F.R."/>
            <person name="Duerre P."/>
            <person name="Daniel R."/>
        </authorList>
    </citation>
    <scope>NUCLEOTIDE SEQUENCE [LARGE SCALE GENOMIC DNA]</scope>
    <source>
        <strain evidence="2 3">DSM 92</strain>
    </source>
</reference>